<proteinExistence type="predicted"/>
<sequence>MVIPEELRLKNFNLNHPEPRVFVKPQWGNDAFYFGWRIFWALYHTCWIIANGCLNYQQSSSEANRIKWFVYLTNWTYLVLTVDNLVQLFTVIYVHTHRKDILKGVGEMPWYMKLMWVLFNISATGCLVVTILFWSLLFPAMHSLSATTFNVHAVNSINVALNLVVTRLPTRLYHFYQPMLYGLVYVVFNAVYQSLGGTNTRGQPYIYPVLDWKNKPTLAIIIGVTSVLVAVPVLHTIIFLISLLRRHINKQIQRQISLETLYSSETKPRQSDYEMGANVNNVAEQREDQ</sequence>
<dbReference type="PANTHER" id="PTHR12242">
    <property type="entry name" value="OS02G0130600 PROTEIN-RELATED"/>
    <property type="match status" value="1"/>
</dbReference>
<feature type="transmembrane region" description="Helical" evidence="2">
    <location>
        <begin position="218"/>
        <end position="244"/>
    </location>
</feature>
<keyword evidence="2" id="KW-0812">Transmembrane</keyword>
<dbReference type="InterPro" id="IPR049352">
    <property type="entry name" value="Rost"/>
</dbReference>
<dbReference type="AlphaFoldDB" id="A0AAN8JHE3"/>
<reference evidence="3 4" key="1">
    <citation type="submission" date="2024-01" db="EMBL/GenBank/DDBJ databases">
        <title>The genome of the rayed Mediterranean limpet Patella caerulea (Linnaeus, 1758).</title>
        <authorList>
            <person name="Anh-Thu Weber A."/>
            <person name="Halstead-Nussloch G."/>
        </authorList>
    </citation>
    <scope>NUCLEOTIDE SEQUENCE [LARGE SCALE GENOMIC DNA]</scope>
    <source>
        <strain evidence="3">AATW-2023a</strain>
        <tissue evidence="3">Whole specimen</tissue>
    </source>
</reference>
<protein>
    <recommendedName>
        <fullName evidence="5">Protein rolling stone</fullName>
    </recommendedName>
</protein>
<comment type="caution">
    <text evidence="3">The sequence shown here is derived from an EMBL/GenBank/DDBJ whole genome shotgun (WGS) entry which is preliminary data.</text>
</comment>
<dbReference type="Proteomes" id="UP001347796">
    <property type="component" value="Unassembled WGS sequence"/>
</dbReference>
<dbReference type="GO" id="GO:0016020">
    <property type="term" value="C:membrane"/>
    <property type="evidence" value="ECO:0007669"/>
    <property type="project" value="TreeGrafter"/>
</dbReference>
<feature type="transmembrane region" description="Helical" evidence="2">
    <location>
        <begin position="180"/>
        <end position="198"/>
    </location>
</feature>
<evidence type="ECO:0000313" key="4">
    <source>
        <dbReference type="Proteomes" id="UP001347796"/>
    </source>
</evidence>
<keyword evidence="4" id="KW-1185">Reference proteome</keyword>
<evidence type="ECO:0008006" key="5">
    <source>
        <dbReference type="Google" id="ProtNLM"/>
    </source>
</evidence>
<keyword evidence="2" id="KW-0472">Membrane</keyword>
<dbReference type="EMBL" id="JAZGQO010000010">
    <property type="protein sequence ID" value="KAK6175641.1"/>
    <property type="molecule type" value="Genomic_DNA"/>
</dbReference>
<dbReference type="Pfam" id="PF21534">
    <property type="entry name" value="Rost"/>
    <property type="match status" value="1"/>
</dbReference>
<evidence type="ECO:0000313" key="3">
    <source>
        <dbReference type="EMBL" id="KAK6175641.1"/>
    </source>
</evidence>
<evidence type="ECO:0000256" key="2">
    <source>
        <dbReference type="SAM" id="Phobius"/>
    </source>
</evidence>
<gene>
    <name evidence="3" type="ORF">SNE40_014052</name>
</gene>
<organism evidence="3 4">
    <name type="scientific">Patella caerulea</name>
    <name type="common">Rayed Mediterranean limpet</name>
    <dbReference type="NCBI Taxonomy" id="87958"/>
    <lineage>
        <taxon>Eukaryota</taxon>
        <taxon>Metazoa</taxon>
        <taxon>Spiralia</taxon>
        <taxon>Lophotrochozoa</taxon>
        <taxon>Mollusca</taxon>
        <taxon>Gastropoda</taxon>
        <taxon>Patellogastropoda</taxon>
        <taxon>Patelloidea</taxon>
        <taxon>Patellidae</taxon>
        <taxon>Patella</taxon>
    </lineage>
</organism>
<name>A0AAN8JHE3_PATCE</name>
<dbReference type="PANTHER" id="PTHR12242:SF1">
    <property type="entry name" value="MYND-TYPE DOMAIN-CONTAINING PROTEIN"/>
    <property type="match status" value="1"/>
</dbReference>
<feature type="transmembrane region" description="Helical" evidence="2">
    <location>
        <begin position="75"/>
        <end position="94"/>
    </location>
</feature>
<evidence type="ECO:0000256" key="1">
    <source>
        <dbReference type="SAM" id="MobiDB-lite"/>
    </source>
</evidence>
<accession>A0AAN8JHE3</accession>
<feature type="transmembrane region" description="Helical" evidence="2">
    <location>
        <begin position="114"/>
        <end position="137"/>
    </location>
</feature>
<feature type="region of interest" description="Disordered" evidence="1">
    <location>
        <begin position="269"/>
        <end position="289"/>
    </location>
</feature>
<keyword evidence="2" id="KW-1133">Transmembrane helix</keyword>